<accession>A0A9D0ZGC7</accession>
<organism evidence="1 2">
    <name type="scientific">Candidatus Scatavimonas merdigallinarum</name>
    <dbReference type="NCBI Taxonomy" id="2840914"/>
    <lineage>
        <taxon>Bacteria</taxon>
        <taxon>Bacillati</taxon>
        <taxon>Bacillota</taxon>
        <taxon>Clostridia</taxon>
        <taxon>Eubacteriales</taxon>
        <taxon>Oscillospiraceae</taxon>
        <taxon>Oscillospiraceae incertae sedis</taxon>
        <taxon>Candidatus Scatavimonas</taxon>
    </lineage>
</organism>
<evidence type="ECO:0000313" key="1">
    <source>
        <dbReference type="EMBL" id="HIQ79794.1"/>
    </source>
</evidence>
<gene>
    <name evidence="1" type="ORF">IAD32_00725</name>
</gene>
<sequence>MGEFDFTYSVPANFNKRVVQFLQQFGKAHVAQAFQRCEYEYEDLGLAYYAGMKGDNWNKNALDFTFEGAESDIALLQSFDSVLQDAIGKALKASESGLLVRKVYYFASDSTAESTMIPPSNEERLNADMAAAQSVLDDLIQVGERVCLNASFTASSSENSINDYFRDMLSFKGYNEVKDQTRHGISASGMDAAEVDILLTKAGREIAIFEGLKLDSVSTVYIDAHIDKAIVNYNALGTATFLVAYVNSADFESFWKRYSDHVRQYDFPLQIKRPFNVLPYPNAAARVATLILTRDGFDFPVYFIAFKIS</sequence>
<dbReference type="Proteomes" id="UP000886787">
    <property type="component" value="Unassembled WGS sequence"/>
</dbReference>
<evidence type="ECO:0000313" key="2">
    <source>
        <dbReference type="Proteomes" id="UP000886787"/>
    </source>
</evidence>
<name>A0A9D0ZGC7_9FIRM</name>
<protein>
    <submittedName>
        <fullName evidence="1">Uncharacterized protein</fullName>
    </submittedName>
</protein>
<dbReference type="AlphaFoldDB" id="A0A9D0ZGC7"/>
<dbReference type="EMBL" id="DVFW01000005">
    <property type="protein sequence ID" value="HIQ79794.1"/>
    <property type="molecule type" value="Genomic_DNA"/>
</dbReference>
<proteinExistence type="predicted"/>
<comment type="caution">
    <text evidence="1">The sequence shown here is derived from an EMBL/GenBank/DDBJ whole genome shotgun (WGS) entry which is preliminary data.</text>
</comment>
<reference evidence="1" key="2">
    <citation type="journal article" date="2021" name="PeerJ">
        <title>Extensive microbial diversity within the chicken gut microbiome revealed by metagenomics and culture.</title>
        <authorList>
            <person name="Gilroy R."/>
            <person name="Ravi A."/>
            <person name="Getino M."/>
            <person name="Pursley I."/>
            <person name="Horton D.L."/>
            <person name="Alikhan N.F."/>
            <person name="Baker D."/>
            <person name="Gharbi K."/>
            <person name="Hall N."/>
            <person name="Watson M."/>
            <person name="Adriaenssens E.M."/>
            <person name="Foster-Nyarko E."/>
            <person name="Jarju S."/>
            <person name="Secka A."/>
            <person name="Antonio M."/>
            <person name="Oren A."/>
            <person name="Chaudhuri R.R."/>
            <person name="La Ragione R."/>
            <person name="Hildebrand F."/>
            <person name="Pallen M.J."/>
        </authorList>
    </citation>
    <scope>NUCLEOTIDE SEQUENCE</scope>
    <source>
        <strain evidence="1">ChiSjej1B19-3389</strain>
    </source>
</reference>
<reference evidence="1" key="1">
    <citation type="submission" date="2020-10" db="EMBL/GenBank/DDBJ databases">
        <authorList>
            <person name="Gilroy R."/>
        </authorList>
    </citation>
    <scope>NUCLEOTIDE SEQUENCE</scope>
    <source>
        <strain evidence="1">ChiSjej1B19-3389</strain>
    </source>
</reference>